<dbReference type="EMBL" id="LR796499">
    <property type="protein sequence ID" value="CAB4149225.1"/>
    <property type="molecule type" value="Genomic_DNA"/>
</dbReference>
<gene>
    <name evidence="1" type="ORF">UFOVP536_57</name>
</gene>
<proteinExistence type="predicted"/>
<name>A0A6J5MQ24_9CAUD</name>
<accession>A0A6J5MQ24</accession>
<organism evidence="1">
    <name type="scientific">uncultured Caudovirales phage</name>
    <dbReference type="NCBI Taxonomy" id="2100421"/>
    <lineage>
        <taxon>Viruses</taxon>
        <taxon>Duplodnaviria</taxon>
        <taxon>Heunggongvirae</taxon>
        <taxon>Uroviricota</taxon>
        <taxon>Caudoviricetes</taxon>
        <taxon>Peduoviridae</taxon>
        <taxon>Maltschvirus</taxon>
        <taxon>Maltschvirus maltsch</taxon>
    </lineage>
</organism>
<protein>
    <submittedName>
        <fullName evidence="1">Uncharacterized protein</fullName>
    </submittedName>
</protein>
<reference evidence="1" key="1">
    <citation type="submission" date="2020-04" db="EMBL/GenBank/DDBJ databases">
        <authorList>
            <person name="Chiriac C."/>
            <person name="Salcher M."/>
            <person name="Ghai R."/>
            <person name="Kavagutti S V."/>
        </authorList>
    </citation>
    <scope>NUCLEOTIDE SEQUENCE</scope>
</reference>
<sequence length="76" mass="8692">MNTFKKLTTLVEVAEFCKNNVEDLVGYIADNNEDSEYFSGVQSAYIQVYWEITGVWLKATEPGEVQTAYDNREDAE</sequence>
<evidence type="ECO:0000313" key="1">
    <source>
        <dbReference type="EMBL" id="CAB4149225.1"/>
    </source>
</evidence>